<dbReference type="AlphaFoldDB" id="A0A8H7PCP0"/>
<accession>A0A8H7PCP0</accession>
<sequence>MFTPLLPSALMCCPVELRDAILDQLPQSALLHLSATCRYFRQLILSRRQYWQIIELKTSRKDIQPAMLLHFLAALPSNSRAATTEIQIGQSLVRTLPDILVPLLHAFPNLATIDARSPQCLDLLGPLTVSLNGLVKSNMQTRYPKFQRLLLVDKSESRVMACEGSKTQFLARQLSSYLWALTSQGQHDMYVCEGCNEHLADIQYPSPRCAACDEPIIEQSCCLYCSFACEQCGDRFCGECDGRLTDSCVVCHEACPDAHQGFCTHCELDHECSSCHNKMCDAHTDTCMCGAIICSNEDGRCSECQ</sequence>
<proteinExistence type="predicted"/>
<protein>
    <recommendedName>
        <fullName evidence="1">F-box domain-containing protein</fullName>
    </recommendedName>
</protein>
<dbReference type="OrthoDB" id="2313398at2759"/>
<reference evidence="2" key="1">
    <citation type="submission" date="2020-12" db="EMBL/GenBank/DDBJ databases">
        <title>Metabolic potential, ecology and presence of endohyphal bacteria is reflected in genomic diversity of Mucoromycotina.</title>
        <authorList>
            <person name="Muszewska A."/>
            <person name="Okrasinska A."/>
            <person name="Steczkiewicz K."/>
            <person name="Drgas O."/>
            <person name="Orlowska M."/>
            <person name="Perlinska-Lenart U."/>
            <person name="Aleksandrzak-Piekarczyk T."/>
            <person name="Szatraj K."/>
            <person name="Zielenkiewicz U."/>
            <person name="Pilsyk S."/>
            <person name="Malc E."/>
            <person name="Mieczkowski P."/>
            <person name="Kruszewska J.S."/>
            <person name="Biernat P."/>
            <person name="Pawlowska J."/>
        </authorList>
    </citation>
    <scope>NUCLEOTIDE SEQUENCE</scope>
    <source>
        <strain evidence="2">WA0000067209</strain>
    </source>
</reference>
<dbReference type="Proteomes" id="UP000654370">
    <property type="component" value="Unassembled WGS sequence"/>
</dbReference>
<evidence type="ECO:0000313" key="2">
    <source>
        <dbReference type="EMBL" id="KAG2171478.1"/>
    </source>
</evidence>
<evidence type="ECO:0000259" key="1">
    <source>
        <dbReference type="PROSITE" id="PS50181"/>
    </source>
</evidence>
<dbReference type="EMBL" id="JAEPQZ010000021">
    <property type="protein sequence ID" value="KAG2171478.1"/>
    <property type="molecule type" value="Genomic_DNA"/>
</dbReference>
<evidence type="ECO:0000313" key="3">
    <source>
        <dbReference type="Proteomes" id="UP000654370"/>
    </source>
</evidence>
<dbReference type="Pfam" id="PF00646">
    <property type="entry name" value="F-box"/>
    <property type="match status" value="1"/>
</dbReference>
<gene>
    <name evidence="2" type="ORF">INT43_009139</name>
</gene>
<name>A0A8H7PCP0_MORIS</name>
<dbReference type="InterPro" id="IPR036047">
    <property type="entry name" value="F-box-like_dom_sf"/>
</dbReference>
<comment type="caution">
    <text evidence="2">The sequence shown here is derived from an EMBL/GenBank/DDBJ whole genome shotgun (WGS) entry which is preliminary data.</text>
</comment>
<feature type="domain" description="F-box" evidence="1">
    <location>
        <begin position="7"/>
        <end position="54"/>
    </location>
</feature>
<dbReference type="SUPFAM" id="SSF81383">
    <property type="entry name" value="F-box domain"/>
    <property type="match status" value="1"/>
</dbReference>
<dbReference type="PROSITE" id="PS50181">
    <property type="entry name" value="FBOX"/>
    <property type="match status" value="1"/>
</dbReference>
<organism evidence="2 3">
    <name type="scientific">Mortierella isabellina</name>
    <name type="common">Filamentous fungus</name>
    <name type="synonym">Umbelopsis isabellina</name>
    <dbReference type="NCBI Taxonomy" id="91625"/>
    <lineage>
        <taxon>Eukaryota</taxon>
        <taxon>Fungi</taxon>
        <taxon>Fungi incertae sedis</taxon>
        <taxon>Mucoromycota</taxon>
        <taxon>Mucoromycotina</taxon>
        <taxon>Umbelopsidomycetes</taxon>
        <taxon>Umbelopsidales</taxon>
        <taxon>Umbelopsidaceae</taxon>
        <taxon>Umbelopsis</taxon>
    </lineage>
</organism>
<dbReference type="InterPro" id="IPR001810">
    <property type="entry name" value="F-box_dom"/>
</dbReference>
<keyword evidence="3" id="KW-1185">Reference proteome</keyword>